<proteinExistence type="inferred from homology"/>
<keyword evidence="3" id="KW-0677">Repeat</keyword>
<evidence type="ECO:0000256" key="2">
    <source>
        <dbReference type="ARBA" id="ARBA00022574"/>
    </source>
</evidence>
<dbReference type="InterPro" id="IPR020472">
    <property type="entry name" value="WD40_PAC1"/>
</dbReference>
<dbReference type="PANTHER" id="PTHR18763">
    <property type="entry name" value="WD-REPEAT PROTEIN 18"/>
    <property type="match status" value="1"/>
</dbReference>
<dbReference type="GO" id="GO:0005656">
    <property type="term" value="C:nuclear pre-replicative complex"/>
    <property type="evidence" value="ECO:0007669"/>
    <property type="project" value="TreeGrafter"/>
</dbReference>
<feature type="compositionally biased region" description="Basic residues" evidence="5">
    <location>
        <begin position="645"/>
        <end position="655"/>
    </location>
</feature>
<dbReference type="InterPro" id="IPR036322">
    <property type="entry name" value="WD40_repeat_dom_sf"/>
</dbReference>
<sequence>MFSEILLAASSDSESVGIYDLRQGTYLGSLNNVPSDSQYSVAISSNEGINANNSVPWIMSISTSIPNAQVYGLNWSEYSSKLRFPLPEKMSCVASSISGNYVYAGSLTGKIYVWNVNSGDLLKCWEAHYGPVTKITISDDESVIISGGEDANVHIWLFSRVVDITGGVGSLVPELSLSDHTMPITGISISSSSLFGGSFMSGGARIFTSSKDQTIKCWQINHKSSETRDNKHSFSIGSRQGNKDKQFVSGDLLITWLLPSVVRCLAVNSTETKIYCGCLNGNVYQINVFAGFWTGKIKGFYSQMANSSSDERVVVEVGLKGIKNHSQNDKASNHKNQDSDNDTESIFIGHSGSVNSISLSMDGSLLVTGSSDSTVKIWDTLSKQSVRTISDSKLKESKRANLKTSLSTLINKGISQVHVMVRPVGYGGLVGYTNLAKEGENVAISSGSSITDGNVLNSGLNQQTNQVKNSNKGAKKPHLQTNPFFSVLKRIPVSSLDEDKVRRDERASILKTTLSNKRNSLIAVGGYAGTGLLKSFYSASATAIDCSNQQSVPGSLNINSANTKGSSREDELVEQIAKLKGEIHEISGKYMKLKSLNDSLYESTVAELLRKNTGQMQPEASTKNIPKQKPILAETEAEPKEVKPKAKKNKKRKNN</sequence>
<dbReference type="PROSITE" id="PS50294">
    <property type="entry name" value="WD_REPEATS_REGION"/>
    <property type="match status" value="2"/>
</dbReference>
<feature type="repeat" description="WD" evidence="4">
    <location>
        <begin position="125"/>
        <end position="156"/>
    </location>
</feature>
<dbReference type="InterPro" id="IPR015943">
    <property type="entry name" value="WD40/YVTN_repeat-like_dom_sf"/>
</dbReference>
<comment type="similarity">
    <text evidence="1">Belongs to the WD repeat IPI3/WDR18 family.</text>
</comment>
<dbReference type="Gene3D" id="2.130.10.10">
    <property type="entry name" value="YVTN repeat-like/Quinoprotein amine dehydrogenase"/>
    <property type="match status" value="2"/>
</dbReference>
<dbReference type="Proteomes" id="UP000187283">
    <property type="component" value="Unassembled WGS sequence"/>
</dbReference>
<evidence type="ECO:0000256" key="1">
    <source>
        <dbReference type="ARBA" id="ARBA00010143"/>
    </source>
</evidence>
<organism evidence="6 7">
    <name type="scientific">Smittium culicis</name>
    <dbReference type="NCBI Taxonomy" id="133412"/>
    <lineage>
        <taxon>Eukaryota</taxon>
        <taxon>Fungi</taxon>
        <taxon>Fungi incertae sedis</taxon>
        <taxon>Zoopagomycota</taxon>
        <taxon>Kickxellomycotina</taxon>
        <taxon>Harpellomycetes</taxon>
        <taxon>Harpellales</taxon>
        <taxon>Legeriomycetaceae</taxon>
        <taxon>Smittium</taxon>
    </lineage>
</organism>
<feature type="repeat" description="WD" evidence="4">
    <location>
        <begin position="347"/>
        <end position="388"/>
    </location>
</feature>
<protein>
    <submittedName>
        <fullName evidence="6">WD repeat-containing protein 18</fullName>
    </submittedName>
</protein>
<dbReference type="OrthoDB" id="245697at2759"/>
<dbReference type="SUPFAM" id="SSF50978">
    <property type="entry name" value="WD40 repeat-like"/>
    <property type="match status" value="1"/>
</dbReference>
<keyword evidence="2 4" id="KW-0853">WD repeat</keyword>
<evidence type="ECO:0000313" key="6">
    <source>
        <dbReference type="EMBL" id="OMJ19178.1"/>
    </source>
</evidence>
<dbReference type="PROSITE" id="PS50082">
    <property type="entry name" value="WD_REPEATS_2"/>
    <property type="match status" value="2"/>
</dbReference>
<name>A0A1R1XX41_9FUNG</name>
<dbReference type="EMBL" id="LSSN01001559">
    <property type="protein sequence ID" value="OMJ19178.1"/>
    <property type="molecule type" value="Genomic_DNA"/>
</dbReference>
<dbReference type="PRINTS" id="PR00320">
    <property type="entry name" value="GPROTEINBRPT"/>
</dbReference>
<feature type="region of interest" description="Disordered" evidence="5">
    <location>
        <begin position="613"/>
        <end position="655"/>
    </location>
</feature>
<dbReference type="InterPro" id="IPR001680">
    <property type="entry name" value="WD40_rpt"/>
</dbReference>
<dbReference type="Pfam" id="PF00400">
    <property type="entry name" value="WD40"/>
    <property type="match status" value="4"/>
</dbReference>
<evidence type="ECO:0000313" key="7">
    <source>
        <dbReference type="Proteomes" id="UP000187283"/>
    </source>
</evidence>
<feature type="compositionally biased region" description="Polar residues" evidence="5">
    <location>
        <begin position="613"/>
        <end position="625"/>
    </location>
</feature>
<evidence type="ECO:0000256" key="4">
    <source>
        <dbReference type="PROSITE-ProRule" id="PRU00221"/>
    </source>
</evidence>
<dbReference type="GO" id="GO:0006364">
    <property type="term" value="P:rRNA processing"/>
    <property type="evidence" value="ECO:0007669"/>
    <property type="project" value="TreeGrafter"/>
</dbReference>
<accession>A0A1R1XX41</accession>
<dbReference type="InterPro" id="IPR045227">
    <property type="entry name" value="WDR18/Ipi3/RID3"/>
</dbReference>
<dbReference type="GO" id="GO:0120330">
    <property type="term" value="C:rixosome complex"/>
    <property type="evidence" value="ECO:0007669"/>
    <property type="project" value="TreeGrafter"/>
</dbReference>
<evidence type="ECO:0000256" key="5">
    <source>
        <dbReference type="SAM" id="MobiDB-lite"/>
    </source>
</evidence>
<dbReference type="PANTHER" id="PTHR18763:SF0">
    <property type="entry name" value="WD REPEAT-CONTAINING PROTEIN 18"/>
    <property type="match status" value="1"/>
</dbReference>
<reference evidence="6 7" key="1">
    <citation type="submission" date="2017-01" db="EMBL/GenBank/DDBJ databases">
        <authorList>
            <person name="Mah S.A."/>
            <person name="Swanson W.J."/>
            <person name="Moy G.W."/>
            <person name="Vacquier V.D."/>
        </authorList>
    </citation>
    <scope>NUCLEOTIDE SEQUENCE [LARGE SCALE GENOMIC DNA]</scope>
    <source>
        <strain evidence="6 7">GSMNP</strain>
    </source>
</reference>
<comment type="caution">
    <text evidence="6">The sequence shown here is derived from an EMBL/GenBank/DDBJ whole genome shotgun (WGS) entry which is preliminary data.</text>
</comment>
<evidence type="ECO:0000256" key="3">
    <source>
        <dbReference type="ARBA" id="ARBA00022737"/>
    </source>
</evidence>
<dbReference type="AlphaFoldDB" id="A0A1R1XX41"/>
<dbReference type="STRING" id="133412.A0A1R1XX41"/>
<gene>
    <name evidence="6" type="ORF">AYI70_g4886</name>
</gene>
<keyword evidence="7" id="KW-1185">Reference proteome</keyword>
<dbReference type="GO" id="GO:0006261">
    <property type="term" value="P:DNA-templated DNA replication"/>
    <property type="evidence" value="ECO:0007669"/>
    <property type="project" value="TreeGrafter"/>
</dbReference>
<dbReference type="SMART" id="SM00320">
    <property type="entry name" value="WD40"/>
    <property type="match status" value="5"/>
</dbReference>